<sequence>MMLRLLAMRRPTRQETRRLTLTQAVLVALVQALAVTPRPGPRVKDTPSQPRYLLLVPGVVILPPLLLPCKRTRTLLPCRRLILCDRVVWAAVSPTTGPRR</sequence>
<reference evidence="1" key="1">
    <citation type="submission" date="2021-05" db="EMBL/GenBank/DDBJ databases">
        <authorList>
            <person name="Alioto T."/>
            <person name="Alioto T."/>
            <person name="Gomez Garrido J."/>
        </authorList>
    </citation>
    <scope>NUCLEOTIDE SEQUENCE</scope>
</reference>
<accession>A0A8D8ZRX4</accession>
<evidence type="ECO:0000313" key="1">
    <source>
        <dbReference type="EMBL" id="CAG6752282.1"/>
    </source>
</evidence>
<proteinExistence type="predicted"/>
<protein>
    <submittedName>
        <fullName evidence="1">Uncharacterized protein</fullName>
    </submittedName>
</protein>
<name>A0A8D8ZRX4_9HEMI</name>
<dbReference type="EMBL" id="HBUF01532738">
    <property type="protein sequence ID" value="CAG6752278.1"/>
    <property type="molecule type" value="Transcribed_RNA"/>
</dbReference>
<dbReference type="EMBL" id="HBUF01532736">
    <property type="protein sequence ID" value="CAG6752273.1"/>
    <property type="molecule type" value="Transcribed_RNA"/>
</dbReference>
<dbReference type="AlphaFoldDB" id="A0A8D8ZRX4"/>
<dbReference type="EMBL" id="HBUF01532735">
    <property type="protein sequence ID" value="CAG6752271.1"/>
    <property type="molecule type" value="Transcribed_RNA"/>
</dbReference>
<dbReference type="EMBL" id="HBUF01532739">
    <property type="protein sequence ID" value="CAG6752282.1"/>
    <property type="molecule type" value="Transcribed_RNA"/>
</dbReference>
<organism evidence="1">
    <name type="scientific">Cacopsylla melanoneura</name>
    <dbReference type="NCBI Taxonomy" id="428564"/>
    <lineage>
        <taxon>Eukaryota</taxon>
        <taxon>Metazoa</taxon>
        <taxon>Ecdysozoa</taxon>
        <taxon>Arthropoda</taxon>
        <taxon>Hexapoda</taxon>
        <taxon>Insecta</taxon>
        <taxon>Pterygota</taxon>
        <taxon>Neoptera</taxon>
        <taxon>Paraneoptera</taxon>
        <taxon>Hemiptera</taxon>
        <taxon>Sternorrhyncha</taxon>
        <taxon>Psylloidea</taxon>
        <taxon>Psyllidae</taxon>
        <taxon>Psyllinae</taxon>
        <taxon>Cacopsylla</taxon>
    </lineage>
</organism>
<dbReference type="EMBL" id="HBUF01532737">
    <property type="protein sequence ID" value="CAG6752275.1"/>
    <property type="molecule type" value="Transcribed_RNA"/>
</dbReference>